<organism evidence="2 3">
    <name type="scientific">Venturia inaequalis</name>
    <name type="common">Apple scab fungus</name>
    <dbReference type="NCBI Taxonomy" id="5025"/>
    <lineage>
        <taxon>Eukaryota</taxon>
        <taxon>Fungi</taxon>
        <taxon>Dikarya</taxon>
        <taxon>Ascomycota</taxon>
        <taxon>Pezizomycotina</taxon>
        <taxon>Dothideomycetes</taxon>
        <taxon>Pleosporomycetidae</taxon>
        <taxon>Venturiales</taxon>
        <taxon>Venturiaceae</taxon>
        <taxon>Venturia</taxon>
    </lineage>
</organism>
<proteinExistence type="predicted"/>
<protein>
    <submittedName>
        <fullName evidence="2">Uncharacterized protein</fullName>
    </submittedName>
</protein>
<reference evidence="2 3" key="1">
    <citation type="submission" date="2018-12" db="EMBL/GenBank/DDBJ databases">
        <title>Venturia inaequalis Genome Resource.</title>
        <authorList>
            <person name="Lichtner F.J."/>
        </authorList>
    </citation>
    <scope>NUCLEOTIDE SEQUENCE [LARGE SCALE GENOMIC DNA]</scope>
    <source>
        <strain evidence="2 3">120213</strain>
    </source>
</reference>
<comment type="caution">
    <text evidence="2">The sequence shown here is derived from an EMBL/GenBank/DDBJ whole genome shotgun (WGS) entry which is preliminary data.</text>
</comment>
<gene>
    <name evidence="2" type="ORF">EG328_001237</name>
</gene>
<evidence type="ECO:0000313" key="2">
    <source>
        <dbReference type="EMBL" id="KAE9978781.1"/>
    </source>
</evidence>
<dbReference type="EMBL" id="WNWS01000129">
    <property type="protein sequence ID" value="KAE9978781.1"/>
    <property type="molecule type" value="Genomic_DNA"/>
</dbReference>
<sequence length="339" mass="38075">MSNDTLNLYHPPKPTLHSPNPRKGTLIIETPINLLLNTSLWAAQKHKDGTLFQPTTIPQGLDYWIVRNILSWIVYVARKLGSEDPAVWGDTVTTLGSLGEYVEVDVWELKMTGRFGTLGSWLEAYLAYTTLGIHGGPLDRMRFFLLSKISGFLDDASIVLEVCDVVRLWDIFYTFPDRVCEEGEGVLGKTLGRIVGACEGNKEMEGYYVYGFRDCGKPDLLKMFLGVMIDGAGYPLPLKVAEEEIPGVEFGTIPELILEGESSNGLNWRNVEPTAGIFDEKRLHVDWRPTPRGSFYRDDVNMEDAPTPALDGVSTLVEEPITFLEDEFEGEEEWDGDWE</sequence>
<name>A0A8H3UYA7_VENIN</name>
<dbReference type="Proteomes" id="UP000447873">
    <property type="component" value="Unassembled WGS sequence"/>
</dbReference>
<accession>A0A8H3UYA7</accession>
<evidence type="ECO:0000256" key="1">
    <source>
        <dbReference type="SAM" id="MobiDB-lite"/>
    </source>
</evidence>
<dbReference type="AlphaFoldDB" id="A0A8H3UYA7"/>
<evidence type="ECO:0000313" key="3">
    <source>
        <dbReference type="Proteomes" id="UP000447873"/>
    </source>
</evidence>
<feature type="region of interest" description="Disordered" evidence="1">
    <location>
        <begin position="1"/>
        <end position="22"/>
    </location>
</feature>